<evidence type="ECO:0000313" key="15">
    <source>
        <dbReference type="Proteomes" id="UP000182882"/>
    </source>
</evidence>
<dbReference type="NCBIfam" id="NF000908">
    <property type="entry name" value="PRK00089.1"/>
    <property type="match status" value="1"/>
</dbReference>
<evidence type="ECO:0000313" key="12">
    <source>
        <dbReference type="EMBL" id="PTQ81964.1"/>
    </source>
</evidence>
<dbReference type="InterPro" id="IPR005225">
    <property type="entry name" value="Small_GTP-bd"/>
</dbReference>
<keyword evidence="3 7" id="KW-0690">Ribosome biogenesis</keyword>
<dbReference type="Gene3D" id="3.30.300.20">
    <property type="match status" value="1"/>
</dbReference>
<dbReference type="PANTHER" id="PTHR42698:SF1">
    <property type="entry name" value="GTPASE ERA, MITOCHONDRIAL"/>
    <property type="match status" value="1"/>
</dbReference>
<dbReference type="AlphaFoldDB" id="A0A0S3AJ40"/>
<feature type="region of interest" description="G3" evidence="8">
    <location>
        <begin position="63"/>
        <end position="66"/>
    </location>
</feature>
<organism evidence="12 17">
    <name type="scientific">Nitrosomonas ureae</name>
    <dbReference type="NCBI Taxonomy" id="44577"/>
    <lineage>
        <taxon>Bacteria</taxon>
        <taxon>Pseudomonadati</taxon>
        <taxon>Pseudomonadota</taxon>
        <taxon>Betaproteobacteria</taxon>
        <taxon>Nitrosomonadales</taxon>
        <taxon>Nitrosomonadaceae</taxon>
        <taxon>Nitrosomonas</taxon>
    </lineage>
</organism>
<dbReference type="GO" id="GO:0003924">
    <property type="term" value="F:GTPase activity"/>
    <property type="evidence" value="ECO:0007669"/>
    <property type="project" value="UniProtKB-UniRule"/>
</dbReference>
<dbReference type="Proteomes" id="UP000182882">
    <property type="component" value="Unassembled WGS sequence"/>
</dbReference>
<keyword evidence="7" id="KW-0472">Membrane</keyword>
<dbReference type="FunFam" id="3.30.300.20:FF:000003">
    <property type="entry name" value="GTPase Era"/>
    <property type="match status" value="1"/>
</dbReference>
<comment type="subcellular location">
    <subcellularLocation>
        <location evidence="7">Cytoplasm</location>
    </subcellularLocation>
    <subcellularLocation>
        <location evidence="7">Cell membrane</location>
        <topology evidence="7">Peripheral membrane protein</topology>
    </subcellularLocation>
</comment>
<feature type="region of interest" description="G5" evidence="8">
    <location>
        <begin position="154"/>
        <end position="156"/>
    </location>
</feature>
<gene>
    <name evidence="7" type="primary">era</name>
    <name evidence="12" type="ORF">C8R28_102931</name>
    <name evidence="13" type="ORF">SAMN05216406_12111</name>
    <name evidence="14" type="ORF">SAMN06297164_0115</name>
</gene>
<name>A0A0S3AJ40_9PROT</name>
<evidence type="ECO:0000256" key="2">
    <source>
        <dbReference type="ARBA" id="ARBA00020484"/>
    </source>
</evidence>
<dbReference type="Pfam" id="PF07650">
    <property type="entry name" value="KH_2"/>
    <property type="match status" value="1"/>
</dbReference>
<dbReference type="EMBL" id="OCMU01000001">
    <property type="protein sequence ID" value="SOD15867.1"/>
    <property type="molecule type" value="Genomic_DNA"/>
</dbReference>
<dbReference type="CDD" id="cd04163">
    <property type="entry name" value="Era"/>
    <property type="match status" value="1"/>
</dbReference>
<dbReference type="InterPro" id="IPR030388">
    <property type="entry name" value="G_ERA_dom"/>
</dbReference>
<dbReference type="Gene3D" id="3.40.50.300">
    <property type="entry name" value="P-loop containing nucleotide triphosphate hydrolases"/>
    <property type="match status" value="1"/>
</dbReference>
<feature type="region of interest" description="G4" evidence="8">
    <location>
        <begin position="124"/>
        <end position="127"/>
    </location>
</feature>
<keyword evidence="5 7" id="KW-0694">RNA-binding</keyword>
<keyword evidence="7" id="KW-0699">rRNA-binding</keyword>
<feature type="binding site" evidence="7">
    <location>
        <begin position="63"/>
        <end position="67"/>
    </location>
    <ligand>
        <name>GTP</name>
        <dbReference type="ChEBI" id="CHEBI:37565"/>
    </ligand>
</feature>
<reference evidence="15" key="2">
    <citation type="submission" date="2016-10" db="EMBL/GenBank/DDBJ databases">
        <authorList>
            <person name="Varghese N."/>
            <person name="Submissions S."/>
        </authorList>
    </citation>
    <scope>NUCLEOTIDE SEQUENCE [LARGE SCALE GENOMIC DNA]</scope>
    <source>
        <strain evidence="15">Nm10</strain>
    </source>
</reference>
<feature type="binding site" evidence="7">
    <location>
        <begin position="16"/>
        <end position="23"/>
    </location>
    <ligand>
        <name>GTP</name>
        <dbReference type="ChEBI" id="CHEBI:37565"/>
    </ligand>
</feature>
<keyword evidence="6 7" id="KW-0342">GTP-binding</keyword>
<accession>A0A0S3AJ40</accession>
<evidence type="ECO:0000256" key="1">
    <source>
        <dbReference type="ARBA" id="ARBA00007921"/>
    </source>
</evidence>
<proteinExistence type="inferred from homology"/>
<keyword evidence="7" id="KW-1003">Cell membrane</keyword>
<dbReference type="GO" id="GO:0070181">
    <property type="term" value="F:small ribosomal subunit rRNA binding"/>
    <property type="evidence" value="ECO:0007669"/>
    <property type="project" value="UniProtKB-UniRule"/>
</dbReference>
<sequence length="297" mass="33694">MTLHANFRTGYVAIIGRPNVGKSTLLNKLVKQKISITSKKAQTTRFRINGILTDKQTQFVFVDTPGFQTHYTSGLNAAMNRVVTQSMREVNVILFVLEAMCLDQRDIAVLKILPANVPIILVVNKIDKLADKNRLLPFLGEVAQVVKFSDIIPVSAMYKIQLAELLNTIRNYLPVSEPLYDKDEITDRSERFLAGEFIREKLFRLVGDEIPYSTSVVIDQFKLENHLHKVYATILVDKPNQKAIIIGKKGEKLKQIASQARKDMELLFGEKVYLEVWVKVKGGWADSESVLRNLGYE</sequence>
<dbReference type="GO" id="GO:0000028">
    <property type="term" value="P:ribosomal small subunit assembly"/>
    <property type="evidence" value="ECO:0007669"/>
    <property type="project" value="TreeGrafter"/>
</dbReference>
<evidence type="ECO:0000313" key="13">
    <source>
        <dbReference type="EMBL" id="SDU06364.1"/>
    </source>
</evidence>
<evidence type="ECO:0000256" key="7">
    <source>
        <dbReference type="HAMAP-Rule" id="MF_00367"/>
    </source>
</evidence>
<evidence type="ECO:0000256" key="9">
    <source>
        <dbReference type="RuleBase" id="RU003761"/>
    </source>
</evidence>
<dbReference type="PROSITE" id="PS51713">
    <property type="entry name" value="G_ERA"/>
    <property type="match status" value="1"/>
</dbReference>
<dbReference type="InterPro" id="IPR005662">
    <property type="entry name" value="GTPase_Era-like"/>
</dbReference>
<reference evidence="13" key="1">
    <citation type="submission" date="2016-10" db="EMBL/GenBank/DDBJ databases">
        <authorList>
            <person name="de Groot N.N."/>
        </authorList>
    </citation>
    <scope>NUCLEOTIDE SEQUENCE [LARGE SCALE GENOMIC DNA]</scope>
    <source>
        <strain evidence="13">Nm10</strain>
    </source>
</reference>
<dbReference type="InterPro" id="IPR004044">
    <property type="entry name" value="KH_dom_type_2"/>
</dbReference>
<evidence type="ECO:0000256" key="6">
    <source>
        <dbReference type="ARBA" id="ARBA00023134"/>
    </source>
</evidence>
<dbReference type="CDD" id="cd22534">
    <property type="entry name" value="KH-II_Era"/>
    <property type="match status" value="1"/>
</dbReference>
<dbReference type="Proteomes" id="UP000244110">
    <property type="component" value="Unassembled WGS sequence"/>
</dbReference>
<evidence type="ECO:0000256" key="3">
    <source>
        <dbReference type="ARBA" id="ARBA00022517"/>
    </source>
</evidence>
<dbReference type="SUPFAM" id="SSF52540">
    <property type="entry name" value="P-loop containing nucleoside triphosphate hydrolases"/>
    <property type="match status" value="1"/>
</dbReference>
<evidence type="ECO:0000313" key="14">
    <source>
        <dbReference type="EMBL" id="SOD15867.1"/>
    </source>
</evidence>
<dbReference type="SUPFAM" id="SSF54814">
    <property type="entry name" value="Prokaryotic type KH domain (KH-domain type II)"/>
    <property type="match status" value="1"/>
</dbReference>
<dbReference type="EMBL" id="QAOL01000029">
    <property type="protein sequence ID" value="PTQ81964.1"/>
    <property type="molecule type" value="Genomic_DNA"/>
</dbReference>
<keyword evidence="4 7" id="KW-0547">Nucleotide-binding</keyword>
<feature type="region of interest" description="G2" evidence="8">
    <location>
        <begin position="42"/>
        <end position="46"/>
    </location>
</feature>
<dbReference type="GO" id="GO:0005829">
    <property type="term" value="C:cytosol"/>
    <property type="evidence" value="ECO:0007669"/>
    <property type="project" value="TreeGrafter"/>
</dbReference>
<comment type="similarity">
    <text evidence="1 7 8 9">Belongs to the TRAFAC class TrmE-Era-EngA-EngB-Septin-like GTPase superfamily. Era GTPase family.</text>
</comment>
<reference evidence="12 17" key="4">
    <citation type="submission" date="2018-04" db="EMBL/GenBank/DDBJ databases">
        <title>Active sludge and wastewater microbial communities from Klosterneuburg, Austria.</title>
        <authorList>
            <person name="Wagner M."/>
        </authorList>
    </citation>
    <scope>NUCLEOTIDE SEQUENCE [LARGE SCALE GENOMIC DNA]</scope>
    <source>
        <strain evidence="12 17">Nm4</strain>
    </source>
</reference>
<keyword evidence="15" id="KW-1185">Reference proteome</keyword>
<feature type="region of interest" description="G1" evidence="8">
    <location>
        <begin position="16"/>
        <end position="23"/>
    </location>
</feature>
<dbReference type="RefSeq" id="WP_062558843.1">
    <property type="nucleotide sequence ID" value="NZ_CP013341.1"/>
</dbReference>
<dbReference type="KEGG" id="nur:ATY38_08000"/>
<evidence type="ECO:0000256" key="4">
    <source>
        <dbReference type="ARBA" id="ARBA00022741"/>
    </source>
</evidence>
<dbReference type="PANTHER" id="PTHR42698">
    <property type="entry name" value="GTPASE ERA"/>
    <property type="match status" value="1"/>
</dbReference>
<evidence type="ECO:0000313" key="16">
    <source>
        <dbReference type="Proteomes" id="UP000219335"/>
    </source>
</evidence>
<dbReference type="InterPro" id="IPR009019">
    <property type="entry name" value="KH_sf_prok-type"/>
</dbReference>
<evidence type="ECO:0000256" key="8">
    <source>
        <dbReference type="PROSITE-ProRule" id="PRU01050"/>
    </source>
</evidence>
<evidence type="ECO:0000256" key="5">
    <source>
        <dbReference type="ARBA" id="ARBA00022884"/>
    </source>
</evidence>
<feature type="domain" description="Era-type G" evidence="11">
    <location>
        <begin position="8"/>
        <end position="175"/>
    </location>
</feature>
<dbReference type="NCBIfam" id="TIGR00436">
    <property type="entry name" value="era"/>
    <property type="match status" value="1"/>
</dbReference>
<comment type="subunit">
    <text evidence="7">Monomer.</text>
</comment>
<dbReference type="GO" id="GO:0005886">
    <property type="term" value="C:plasma membrane"/>
    <property type="evidence" value="ECO:0007669"/>
    <property type="project" value="UniProtKB-SubCell"/>
</dbReference>
<comment type="function">
    <text evidence="7">An essential GTPase that binds both GDP and GTP, with rapid nucleotide exchange. Plays a role in 16S rRNA processing and 30S ribosomal subunit biogenesis and possibly also in cell cycle regulation and energy metabolism.</text>
</comment>
<dbReference type="InterPro" id="IPR015946">
    <property type="entry name" value="KH_dom-like_a/b"/>
</dbReference>
<dbReference type="NCBIfam" id="TIGR00231">
    <property type="entry name" value="small_GTP"/>
    <property type="match status" value="1"/>
</dbReference>
<evidence type="ECO:0000313" key="17">
    <source>
        <dbReference type="Proteomes" id="UP000244110"/>
    </source>
</evidence>
<dbReference type="HAMAP" id="MF_00367">
    <property type="entry name" value="GTPase_Era"/>
    <property type="match status" value="1"/>
</dbReference>
<dbReference type="Pfam" id="PF01926">
    <property type="entry name" value="MMR_HSR1"/>
    <property type="match status" value="1"/>
</dbReference>
<dbReference type="GO" id="GO:0005525">
    <property type="term" value="F:GTP binding"/>
    <property type="evidence" value="ECO:0007669"/>
    <property type="project" value="UniProtKB-UniRule"/>
</dbReference>
<evidence type="ECO:0000259" key="11">
    <source>
        <dbReference type="PROSITE" id="PS51713"/>
    </source>
</evidence>
<dbReference type="PROSITE" id="PS50823">
    <property type="entry name" value="KH_TYPE_2"/>
    <property type="match status" value="1"/>
</dbReference>
<dbReference type="InterPro" id="IPR006073">
    <property type="entry name" value="GTP-bd"/>
</dbReference>
<dbReference type="GO" id="GO:0043024">
    <property type="term" value="F:ribosomal small subunit binding"/>
    <property type="evidence" value="ECO:0007669"/>
    <property type="project" value="TreeGrafter"/>
</dbReference>
<reference evidence="14 16" key="3">
    <citation type="submission" date="2017-09" db="EMBL/GenBank/DDBJ databases">
        <authorList>
            <person name="Ehlers B."/>
            <person name="Leendertz F.H."/>
        </authorList>
    </citation>
    <scope>NUCLEOTIDE SEQUENCE [LARGE SCALE GENOMIC DNA]</scope>
    <source>
        <strain evidence="14 16">Nm42</strain>
    </source>
</reference>
<dbReference type="PRINTS" id="PR00326">
    <property type="entry name" value="GTP1OBG"/>
</dbReference>
<dbReference type="Proteomes" id="UP000219335">
    <property type="component" value="Unassembled WGS sequence"/>
</dbReference>
<feature type="binding site" evidence="7">
    <location>
        <begin position="124"/>
        <end position="127"/>
    </location>
    <ligand>
        <name>GTP</name>
        <dbReference type="ChEBI" id="CHEBI:37565"/>
    </ligand>
</feature>
<evidence type="ECO:0000259" key="10">
    <source>
        <dbReference type="PROSITE" id="PS50823"/>
    </source>
</evidence>
<feature type="domain" description="KH type-2" evidence="10">
    <location>
        <begin position="206"/>
        <end position="282"/>
    </location>
</feature>
<protein>
    <recommendedName>
        <fullName evidence="2 7">GTPase Era</fullName>
    </recommendedName>
</protein>
<keyword evidence="7" id="KW-0963">Cytoplasm</keyword>
<dbReference type="EMBL" id="FNLN01000021">
    <property type="protein sequence ID" value="SDU06364.1"/>
    <property type="molecule type" value="Genomic_DNA"/>
</dbReference>
<dbReference type="InterPro" id="IPR027417">
    <property type="entry name" value="P-loop_NTPase"/>
</dbReference>